<accession>A6LC00</accession>
<dbReference type="STRING" id="435591.BDI_1457"/>
<dbReference type="KEGG" id="pdi:BDI_1457"/>
<protein>
    <recommendedName>
        <fullName evidence="3">Glycosyltransferase family 1 protein</fullName>
    </recommendedName>
</protein>
<keyword evidence="2" id="KW-1185">Reference proteome</keyword>
<evidence type="ECO:0000313" key="2">
    <source>
        <dbReference type="Proteomes" id="UP000000566"/>
    </source>
</evidence>
<dbReference type="eggNOG" id="COG0438">
    <property type="taxonomic scope" value="Bacteria"/>
</dbReference>
<dbReference type="AlphaFoldDB" id="A6LC00"/>
<dbReference type="EMBL" id="CP000140">
    <property type="protein sequence ID" value="ABR43214.1"/>
    <property type="molecule type" value="Genomic_DNA"/>
</dbReference>
<reference evidence="1 2" key="1">
    <citation type="journal article" date="2007" name="PLoS Biol.">
        <title>Evolution of symbiotic bacteria in the distal human intestine.</title>
        <authorList>
            <person name="Xu J."/>
            <person name="Mahowald M.A."/>
            <person name="Ley R.E."/>
            <person name="Lozupone C.A."/>
            <person name="Hamady M."/>
            <person name="Martens E.C."/>
            <person name="Henrissat B."/>
            <person name="Coutinho P.M."/>
            <person name="Minx P."/>
            <person name="Latreille P."/>
            <person name="Cordum H."/>
            <person name="Van Brunt A."/>
            <person name="Kim K."/>
            <person name="Fulton R.S."/>
            <person name="Fulton L.A."/>
            <person name="Clifton S.W."/>
            <person name="Wilson R.K."/>
            <person name="Knight R.D."/>
            <person name="Gordon J.I."/>
        </authorList>
    </citation>
    <scope>NUCLEOTIDE SEQUENCE [LARGE SCALE GENOMIC DNA]</scope>
    <source>
        <strain evidence="2">ATCC 8503 / DSM 20701 / CIP 104284 / JCM 5825 / NCTC 11152</strain>
    </source>
</reference>
<evidence type="ECO:0000313" key="1">
    <source>
        <dbReference type="EMBL" id="ABR43214.1"/>
    </source>
</evidence>
<dbReference type="Proteomes" id="UP000000566">
    <property type="component" value="Chromosome"/>
</dbReference>
<gene>
    <name evidence="1" type="ordered locus">BDI_1457</name>
</gene>
<evidence type="ECO:0008006" key="3">
    <source>
        <dbReference type="Google" id="ProtNLM"/>
    </source>
</evidence>
<proteinExistence type="predicted"/>
<organism evidence="1 2">
    <name type="scientific">Parabacteroides distasonis (strain ATCC 8503 / DSM 20701 / CIP 104284 / JCM 5825 / NCTC 11152)</name>
    <dbReference type="NCBI Taxonomy" id="435591"/>
    <lineage>
        <taxon>Bacteria</taxon>
        <taxon>Pseudomonadati</taxon>
        <taxon>Bacteroidota</taxon>
        <taxon>Bacteroidia</taxon>
        <taxon>Bacteroidales</taxon>
        <taxon>Tannerellaceae</taxon>
        <taxon>Parabacteroides</taxon>
    </lineage>
</organism>
<sequence>MRNGRKKDIRPRPSIGISYRIIPGKSKLANLRVYLRRFKQMDKYLNIVSFNIPYPANYGGVIDVYYKLEALHACGVKLILHCFEYERPHAPELESICDKVFYYKRRTGVIANLTWLPYNVYSRKDHRLIENLLQNDYPILFEGLHSCYYMDDPRLRNRMKIFRECNIEHDYYRHLAKSGKGLVRNAFFKIEAMRFQAYQKVAQYANLIIAVSTTDADYLRKQFPNQRIEFVPCFHENNRITAKPGKSDYILYHGKLSVIENERAVLFLTKHVFSQLKHTCIIAGMNPTRLIREAAAPYPHIKVEANPSKERMDALIHNAQIHMLITFQDTGLKLKLLNSLFAGRHTIVNHLMLAGSGLDPLCHIADTPDEMIRACEQLMALPIDKEAIDKRKQLLFPAFSNEDQGIRLYKMIYDERE</sequence>
<name>A6LC00_PARD8</name>
<dbReference type="HOGENOM" id="CLU_028014_4_0_10"/>
<dbReference type="PaxDb" id="435591-BDI_1457"/>
<dbReference type="SUPFAM" id="SSF53756">
    <property type="entry name" value="UDP-Glycosyltransferase/glycogen phosphorylase"/>
    <property type="match status" value="1"/>
</dbReference>